<evidence type="ECO:0000259" key="2">
    <source>
        <dbReference type="PROSITE" id="PS50835"/>
    </source>
</evidence>
<feature type="domain" description="Ig-like" evidence="2">
    <location>
        <begin position="67"/>
        <end position="163"/>
    </location>
</feature>
<reference evidence="3" key="1">
    <citation type="submission" date="2015-12" db="EMBL/GenBank/DDBJ databases">
        <title>De novo transcriptome assembly of four potential Pierce s Disease insect vectors from Arizona vineyards.</title>
        <authorList>
            <person name="Tassone E.E."/>
        </authorList>
    </citation>
    <scope>NUCLEOTIDE SEQUENCE</scope>
</reference>
<gene>
    <name evidence="3" type="ORF">g.44722</name>
</gene>
<protein>
    <recommendedName>
        <fullName evidence="2">Ig-like domain-containing protein</fullName>
    </recommendedName>
</protein>
<proteinExistence type="predicted"/>
<evidence type="ECO:0000313" key="3">
    <source>
        <dbReference type="EMBL" id="JAS05543.1"/>
    </source>
</evidence>
<dbReference type="AlphaFoldDB" id="A0A1B6BW81"/>
<feature type="non-terminal residue" evidence="3">
    <location>
        <position position="183"/>
    </location>
</feature>
<organism evidence="3">
    <name type="scientific">Clastoptera arizonana</name>
    <name type="common">Arizona spittle bug</name>
    <dbReference type="NCBI Taxonomy" id="38151"/>
    <lineage>
        <taxon>Eukaryota</taxon>
        <taxon>Metazoa</taxon>
        <taxon>Ecdysozoa</taxon>
        <taxon>Arthropoda</taxon>
        <taxon>Hexapoda</taxon>
        <taxon>Insecta</taxon>
        <taxon>Pterygota</taxon>
        <taxon>Neoptera</taxon>
        <taxon>Paraneoptera</taxon>
        <taxon>Hemiptera</taxon>
        <taxon>Auchenorrhyncha</taxon>
        <taxon>Cercopoidea</taxon>
        <taxon>Clastopteridae</taxon>
        <taxon>Clastoptera</taxon>
    </lineage>
</organism>
<dbReference type="InterPro" id="IPR013162">
    <property type="entry name" value="CD80_C2-set"/>
</dbReference>
<dbReference type="PANTHER" id="PTHR23278:SF19">
    <property type="entry name" value="OBSCURIN"/>
    <property type="match status" value="1"/>
</dbReference>
<sequence>VPQVTWWVDGILADDSDMTEDDDTVSNTFVIERVTRQNFASTVTCQAINSPFLAALTATISVEVFLPPLDVKIIDEKRPLSAGSEYDLVCQSTGSRPPATITWWKGGKQLQAPTKVSTSYEGNMTICNVVYTAQRSDAGLSLSCRASNQHVPASALEDTWTLDIYFLPIVRVDIGSNINSSSV</sequence>
<dbReference type="Pfam" id="PF08205">
    <property type="entry name" value="C2-set_2"/>
    <property type="match status" value="1"/>
</dbReference>
<accession>A0A1B6BW81</accession>
<name>A0A1B6BW81_9HEMI</name>
<dbReference type="InterPro" id="IPR036179">
    <property type="entry name" value="Ig-like_dom_sf"/>
</dbReference>
<dbReference type="Gene3D" id="2.60.40.10">
    <property type="entry name" value="Immunoglobulins"/>
    <property type="match status" value="2"/>
</dbReference>
<dbReference type="EMBL" id="GEDC01031755">
    <property type="protein sequence ID" value="JAS05543.1"/>
    <property type="molecule type" value="Transcribed_RNA"/>
</dbReference>
<keyword evidence="1" id="KW-1015">Disulfide bond</keyword>
<evidence type="ECO:0000256" key="1">
    <source>
        <dbReference type="ARBA" id="ARBA00023157"/>
    </source>
</evidence>
<dbReference type="InterPro" id="IPR013783">
    <property type="entry name" value="Ig-like_fold"/>
</dbReference>
<feature type="non-terminal residue" evidence="3">
    <location>
        <position position="1"/>
    </location>
</feature>
<feature type="domain" description="Ig-like" evidence="2">
    <location>
        <begin position="1"/>
        <end position="61"/>
    </location>
</feature>
<dbReference type="InterPro" id="IPR007110">
    <property type="entry name" value="Ig-like_dom"/>
</dbReference>
<dbReference type="SUPFAM" id="SSF48726">
    <property type="entry name" value="Immunoglobulin"/>
    <property type="match status" value="2"/>
</dbReference>
<dbReference type="PROSITE" id="PS50835">
    <property type="entry name" value="IG_LIKE"/>
    <property type="match status" value="2"/>
</dbReference>
<dbReference type="PANTHER" id="PTHR23278">
    <property type="entry name" value="SIDESTEP PROTEIN"/>
    <property type="match status" value="1"/>
</dbReference>